<evidence type="ECO:0000256" key="1">
    <source>
        <dbReference type="SAM" id="MobiDB-lite"/>
    </source>
</evidence>
<evidence type="ECO:0000313" key="3">
    <source>
        <dbReference type="EMBL" id="UOD51285.1"/>
    </source>
</evidence>
<proteinExistence type="predicted"/>
<evidence type="ECO:0000256" key="2">
    <source>
        <dbReference type="SAM" id="Phobius"/>
    </source>
</evidence>
<reference evidence="3 4" key="1">
    <citation type="submission" date="2020-11" db="EMBL/GenBank/DDBJ databases">
        <title>Algicoccus daihaiensis sp.nov., isolated from Daihai Lake in Inner Mongolia.</title>
        <authorList>
            <person name="Kai J."/>
        </authorList>
    </citation>
    <scope>NUCLEOTIDE SEQUENCE [LARGE SCALE GENOMIC DNA]</scope>
    <source>
        <strain evidence="4">f23</strain>
    </source>
</reference>
<dbReference type="PANTHER" id="PTHR42941">
    <property type="entry name" value="SLL1037 PROTEIN"/>
    <property type="match status" value="1"/>
</dbReference>
<dbReference type="Pfam" id="PF16868">
    <property type="entry name" value="NMT1_3"/>
    <property type="match status" value="1"/>
</dbReference>
<dbReference type="RefSeq" id="WP_243479752.1">
    <property type="nucleotide sequence ID" value="NZ_CP063982.1"/>
</dbReference>
<dbReference type="InterPro" id="IPR011852">
    <property type="entry name" value="TRAP_TAXI"/>
</dbReference>
<feature type="region of interest" description="Disordered" evidence="1">
    <location>
        <begin position="468"/>
        <end position="500"/>
    </location>
</feature>
<feature type="transmembrane region" description="Helical" evidence="2">
    <location>
        <begin position="363"/>
        <end position="384"/>
    </location>
</feature>
<dbReference type="SUPFAM" id="SSF53850">
    <property type="entry name" value="Periplasmic binding protein-like II"/>
    <property type="match status" value="1"/>
</dbReference>
<gene>
    <name evidence="3" type="ORF">DHf2319_05195</name>
</gene>
<keyword evidence="2" id="KW-0812">Transmembrane</keyword>
<dbReference type="PANTHER" id="PTHR42941:SF1">
    <property type="entry name" value="SLL1037 PROTEIN"/>
    <property type="match status" value="1"/>
</dbReference>
<feature type="transmembrane region" description="Helical" evidence="2">
    <location>
        <begin position="39"/>
        <end position="56"/>
    </location>
</feature>
<accession>A0ABY4ALU4</accession>
<keyword evidence="2" id="KW-1133">Transmembrane helix</keyword>
<dbReference type="Proteomes" id="UP000831607">
    <property type="component" value="Chromosome"/>
</dbReference>
<sequence length="500" mass="56459">MSPPRKRLVSDNFKDHILGFFQDIQWSILAWYRYVKETWPIFVTLLSITAVAIYFAEPPPPSKVTFAAGVPGGSYEDIAKRYKDFFKRYDIELEVLPSTGPLANLQRMVDHTASPRIDVALTQSGLASDVAGVDQLAYLGSIDYEPIFFLMRKDRLPQTRDDFIDGLSDKRLGIGEPGTGTKVQFERLLALNDLTFKVSNFVVQSDQQSVADVLSGELDGVVLVDGIQSKNMQALLNSPEVVLLSPSRVQAYHRLLPYLDVLTIPEGSINLVDNVPAKDMKILSTTTALVVQKDLHPAIQFLLIKAAVEISGTASFFARQDTFPKFNESVIVRSPVAQEYFLKGSPYLDRHLPFWLAELLDRFAYVLMPFLAFAYPILLSLPGYRHKRLTRRIWNSYGKLKELELELSDDFDPLKAEQYLERLDQIESDAMRVKIYGSQGADYFKHRQHIHFVRAVLYEHLQKEGVVSGTEAAPSKPMGHEAGVNPNLRSDTRTETRNQG</sequence>
<keyword evidence="2" id="KW-0472">Membrane</keyword>
<keyword evidence="4" id="KW-1185">Reference proteome</keyword>
<dbReference type="Gene3D" id="3.40.190.10">
    <property type="entry name" value="Periplasmic binding protein-like II"/>
    <property type="match status" value="2"/>
</dbReference>
<organism evidence="3 4">
    <name type="scientific">Orrella daihaiensis</name>
    <dbReference type="NCBI Taxonomy" id="2782176"/>
    <lineage>
        <taxon>Bacteria</taxon>
        <taxon>Pseudomonadati</taxon>
        <taxon>Pseudomonadota</taxon>
        <taxon>Betaproteobacteria</taxon>
        <taxon>Burkholderiales</taxon>
        <taxon>Alcaligenaceae</taxon>
        <taxon>Orrella</taxon>
    </lineage>
</organism>
<evidence type="ECO:0000313" key="4">
    <source>
        <dbReference type="Proteomes" id="UP000831607"/>
    </source>
</evidence>
<name>A0ABY4ALU4_9BURK</name>
<protein>
    <recommendedName>
        <fullName evidence="5">C4-dicarboxylate ABC transporter substrate-binding protein</fullName>
    </recommendedName>
</protein>
<evidence type="ECO:0008006" key="5">
    <source>
        <dbReference type="Google" id="ProtNLM"/>
    </source>
</evidence>
<feature type="compositionally biased region" description="Basic and acidic residues" evidence="1">
    <location>
        <begin position="490"/>
        <end position="500"/>
    </location>
</feature>
<dbReference type="EMBL" id="CP063982">
    <property type="protein sequence ID" value="UOD51285.1"/>
    <property type="molecule type" value="Genomic_DNA"/>
</dbReference>